<dbReference type="InterPro" id="IPR054738">
    <property type="entry name" value="Siphovirus-type_tail_C"/>
</dbReference>
<accession>A0A6H9USB7</accession>
<comment type="caution">
    <text evidence="2">The sequence shown here is derived from an EMBL/GenBank/DDBJ whole genome shotgun (WGS) entry which is preliminary data.</text>
</comment>
<dbReference type="EMBL" id="VZRB01000032">
    <property type="protein sequence ID" value="KAB1141405.1"/>
    <property type="molecule type" value="Genomic_DNA"/>
</dbReference>
<keyword evidence="3" id="KW-1185">Reference proteome</keyword>
<dbReference type="Gene3D" id="2.60.120.860">
    <property type="match status" value="1"/>
</dbReference>
<evidence type="ECO:0000313" key="2">
    <source>
        <dbReference type="EMBL" id="KAB1141405.1"/>
    </source>
</evidence>
<evidence type="ECO:0000313" key="3">
    <source>
        <dbReference type="Proteomes" id="UP000442707"/>
    </source>
</evidence>
<feature type="domain" description="Siphovirus-type tail component C-terminal" evidence="1">
    <location>
        <begin position="215"/>
        <end position="318"/>
    </location>
</feature>
<sequence length="319" mass="33918">MARRRERHPRRQRPRARVAVQGKGVTMAPGDLITRPGQVQYGELLLGAGTPYRWRGITGWEDLPALDSGTVPRSDAHGAFPGGLLAQARTIGLDGLIIRAPRASVGAVVGALNAGTVPVEGERPFVAWLDERGPLLAYARATRRAVPASLGYRLGTITGGALEFVATDPRRYELTERAASAALPMSEPGLSWPLIWPLNFGTPGRTGALTTVNAGDVATHPVFEFRGPVTRPALTNLNTGDVIEYDIPLAAGDVLTVDTLAGTVTLNGTASRIYTATSRSVPEQTFTLTPGTTNLIFRAAPGSNDPTASATVRYRSAYW</sequence>
<name>A0A6H9USB7_9ACTN</name>
<gene>
    <name evidence="2" type="ORF">F7R91_32805</name>
</gene>
<dbReference type="AlphaFoldDB" id="A0A6H9USB7"/>
<proteinExistence type="predicted"/>
<dbReference type="Pfam" id="PF22768">
    <property type="entry name" value="SPP1_Dit"/>
    <property type="match status" value="1"/>
</dbReference>
<evidence type="ECO:0000259" key="1">
    <source>
        <dbReference type="Pfam" id="PF22768"/>
    </source>
</evidence>
<protein>
    <recommendedName>
        <fullName evidence="1">Siphovirus-type tail component C-terminal domain-containing protein</fullName>
    </recommendedName>
</protein>
<dbReference type="Proteomes" id="UP000442707">
    <property type="component" value="Unassembled WGS sequence"/>
</dbReference>
<organism evidence="2 3">
    <name type="scientific">Streptomyces luteolifulvus</name>
    <dbReference type="NCBI Taxonomy" id="2615112"/>
    <lineage>
        <taxon>Bacteria</taxon>
        <taxon>Bacillati</taxon>
        <taxon>Actinomycetota</taxon>
        <taxon>Actinomycetes</taxon>
        <taxon>Kitasatosporales</taxon>
        <taxon>Streptomycetaceae</taxon>
        <taxon>Streptomyces</taxon>
    </lineage>
</organism>
<reference evidence="2 3" key="1">
    <citation type="submission" date="2019-09" db="EMBL/GenBank/DDBJ databases">
        <title>Screening of Novel Bioactive Compounds from Soil-Associated.</title>
        <authorList>
            <person name="Zhao S."/>
        </authorList>
    </citation>
    <scope>NUCLEOTIDE SEQUENCE [LARGE SCALE GENOMIC DNA]</scope>
    <source>
        <strain evidence="2 3">HIT-DPA4</strain>
    </source>
</reference>